<feature type="domain" description="FecR protein" evidence="2">
    <location>
        <begin position="123"/>
        <end position="214"/>
    </location>
</feature>
<evidence type="ECO:0000259" key="2">
    <source>
        <dbReference type="Pfam" id="PF04773"/>
    </source>
</evidence>
<dbReference type="Gene3D" id="2.60.120.1440">
    <property type="match status" value="1"/>
</dbReference>
<keyword evidence="1" id="KW-0812">Transmembrane</keyword>
<accession>A0ABT0C4C1</accession>
<keyword evidence="1" id="KW-1133">Transmembrane helix</keyword>
<dbReference type="EMBL" id="JAKZMM010000045">
    <property type="protein sequence ID" value="MCJ2381855.1"/>
    <property type="molecule type" value="Genomic_DNA"/>
</dbReference>
<feature type="domain" description="Protein FecR C-terminal" evidence="3">
    <location>
        <begin position="259"/>
        <end position="328"/>
    </location>
</feature>
<evidence type="ECO:0000313" key="4">
    <source>
        <dbReference type="EMBL" id="MCJ2381855.1"/>
    </source>
</evidence>
<comment type="caution">
    <text evidence="4">The sequence shown here is derived from an EMBL/GenBank/DDBJ whole genome shotgun (WGS) entry which is preliminary data.</text>
</comment>
<sequence length="329" mass="38405">MEAYESIKKLFQLYVGKRFSKEGKALFGKWLRAEQDQEIKEHLLRQHWETVTGEISADTWEDWNRLRSQLGTSFHRKKQIQLMWLKYAAVVTLFLVSVGGTYWITEQHTLRQSVEMAELFVPYGETREIQLPDSSRVWVNAGSTMLYPKDFRKMDSRTIYLTGEASFQVYKNKKKPFIVKTSGVDVQALGTVFTVKSYAGEDYTTTTLEEGSVKVSLKDGTTQSYVLKPSEQLVYSHRDHSVQRNRVDLSLYKMTREGYLIFEDVPFWQLVSTLEKKYGVTFQYNVTRYGNDLYHVKFAPDETIEDVMEILHQLMGIQYAIKENNIIVK</sequence>
<feature type="transmembrane region" description="Helical" evidence="1">
    <location>
        <begin position="84"/>
        <end position="104"/>
    </location>
</feature>
<proteinExistence type="predicted"/>
<dbReference type="PANTHER" id="PTHR30273:SF2">
    <property type="entry name" value="PROTEIN FECR"/>
    <property type="match status" value="1"/>
</dbReference>
<keyword evidence="5" id="KW-1185">Reference proteome</keyword>
<dbReference type="PIRSF" id="PIRSF018266">
    <property type="entry name" value="FecR"/>
    <property type="match status" value="1"/>
</dbReference>
<dbReference type="InterPro" id="IPR032508">
    <property type="entry name" value="FecR_C"/>
</dbReference>
<dbReference type="InterPro" id="IPR012373">
    <property type="entry name" value="Ferrdict_sens_TM"/>
</dbReference>
<gene>
    <name evidence="4" type="ORF">MUN53_14780</name>
</gene>
<dbReference type="Pfam" id="PF16344">
    <property type="entry name" value="FecR_C"/>
    <property type="match status" value="1"/>
</dbReference>
<name>A0ABT0C4C1_9BACT</name>
<dbReference type="RefSeq" id="WP_243326291.1">
    <property type="nucleotide sequence ID" value="NZ_JAKZMM010000045.1"/>
</dbReference>
<organism evidence="4 5">
    <name type="scientific">Parabacteroides faecalis</name>
    <dbReference type="NCBI Taxonomy" id="2924040"/>
    <lineage>
        <taxon>Bacteria</taxon>
        <taxon>Pseudomonadati</taxon>
        <taxon>Bacteroidota</taxon>
        <taxon>Bacteroidia</taxon>
        <taxon>Bacteroidales</taxon>
        <taxon>Tannerellaceae</taxon>
        <taxon>Parabacteroides</taxon>
    </lineage>
</organism>
<protein>
    <submittedName>
        <fullName evidence="4">FecR domain-containing protein</fullName>
    </submittedName>
</protein>
<dbReference type="Gene3D" id="3.55.50.30">
    <property type="match status" value="1"/>
</dbReference>
<dbReference type="Pfam" id="PF04773">
    <property type="entry name" value="FecR"/>
    <property type="match status" value="1"/>
</dbReference>
<evidence type="ECO:0000259" key="3">
    <source>
        <dbReference type="Pfam" id="PF16344"/>
    </source>
</evidence>
<evidence type="ECO:0000256" key="1">
    <source>
        <dbReference type="SAM" id="Phobius"/>
    </source>
</evidence>
<reference evidence="4 5" key="1">
    <citation type="submission" date="2022-03" db="EMBL/GenBank/DDBJ databases">
        <title>Parabacteroides sp. nov. isolated from swine feces.</title>
        <authorList>
            <person name="Bak J.E."/>
        </authorList>
    </citation>
    <scope>NUCLEOTIDE SEQUENCE [LARGE SCALE GENOMIC DNA]</scope>
    <source>
        <strain evidence="4 5">AGMB00274</strain>
    </source>
</reference>
<dbReference type="Proteomes" id="UP001165444">
    <property type="component" value="Unassembled WGS sequence"/>
</dbReference>
<keyword evidence="1" id="KW-0472">Membrane</keyword>
<dbReference type="InterPro" id="IPR006860">
    <property type="entry name" value="FecR"/>
</dbReference>
<evidence type="ECO:0000313" key="5">
    <source>
        <dbReference type="Proteomes" id="UP001165444"/>
    </source>
</evidence>
<dbReference type="PANTHER" id="PTHR30273">
    <property type="entry name" value="PERIPLASMIC SIGNAL SENSOR AND SIGMA FACTOR ACTIVATOR FECR-RELATED"/>
    <property type="match status" value="1"/>
</dbReference>